<accession>K4A1Y1</accession>
<evidence type="ECO:0000259" key="1">
    <source>
        <dbReference type="PROSITE" id="PS50181"/>
    </source>
</evidence>
<dbReference type="InterPro" id="IPR036047">
    <property type="entry name" value="F-box-like_dom_sf"/>
</dbReference>
<dbReference type="Pfam" id="PF00646">
    <property type="entry name" value="F-box"/>
    <property type="match status" value="1"/>
</dbReference>
<organism evidence="2">
    <name type="scientific">Setaria italica</name>
    <name type="common">Foxtail millet</name>
    <name type="synonym">Panicum italicum</name>
    <dbReference type="NCBI Taxonomy" id="4555"/>
    <lineage>
        <taxon>Eukaryota</taxon>
        <taxon>Viridiplantae</taxon>
        <taxon>Streptophyta</taxon>
        <taxon>Embryophyta</taxon>
        <taxon>Tracheophyta</taxon>
        <taxon>Spermatophyta</taxon>
        <taxon>Magnoliopsida</taxon>
        <taxon>Liliopsida</taxon>
        <taxon>Poales</taxon>
        <taxon>Poaceae</taxon>
        <taxon>PACMAD clade</taxon>
        <taxon>Panicoideae</taxon>
        <taxon>Panicodae</taxon>
        <taxon>Paniceae</taxon>
        <taxon>Cenchrinae</taxon>
        <taxon>Setaria</taxon>
    </lineage>
</organism>
<reference evidence="3" key="3">
    <citation type="submission" date="2018-08" db="UniProtKB">
        <authorList>
            <consortium name="EnsemblPlants"/>
        </authorList>
    </citation>
    <scope>IDENTIFICATION</scope>
    <source>
        <strain evidence="3">Yugu1</strain>
    </source>
</reference>
<dbReference type="InterPro" id="IPR050942">
    <property type="entry name" value="F-box_BR-signaling"/>
</dbReference>
<proteinExistence type="predicted"/>
<dbReference type="SMART" id="SM00256">
    <property type="entry name" value="FBOX"/>
    <property type="match status" value="1"/>
</dbReference>
<gene>
    <name evidence="2" type="ORF">SETIT_2G110100v2</name>
</gene>
<dbReference type="EMBL" id="CM003529">
    <property type="protein sequence ID" value="RCV10409.1"/>
    <property type="molecule type" value="Genomic_DNA"/>
</dbReference>
<dbReference type="EMBL" id="AGNK02000822">
    <property type="status" value="NOT_ANNOTATED_CDS"/>
    <property type="molecule type" value="Genomic_DNA"/>
</dbReference>
<evidence type="ECO:0000313" key="3">
    <source>
        <dbReference type="EnsemblPlants" id="KQL23302"/>
    </source>
</evidence>
<reference evidence="2 4" key="1">
    <citation type="journal article" date="2012" name="Nat. Biotechnol.">
        <title>Reference genome sequence of the model plant Setaria.</title>
        <authorList>
            <person name="Bennetzen J.L."/>
            <person name="Schmutz J."/>
            <person name="Wang H."/>
            <person name="Percifield R."/>
            <person name="Hawkins J."/>
            <person name="Pontaroli A.C."/>
            <person name="Estep M."/>
            <person name="Feng L."/>
            <person name="Vaughn J.N."/>
            <person name="Grimwood J."/>
            <person name="Jenkins J."/>
            <person name="Barry K."/>
            <person name="Lindquist E."/>
            <person name="Hellsten U."/>
            <person name="Deshpande S."/>
            <person name="Wang X."/>
            <person name="Wu X."/>
            <person name="Mitros T."/>
            <person name="Triplett J."/>
            <person name="Yang X."/>
            <person name="Ye C.Y."/>
            <person name="Mauro-Herrera M."/>
            <person name="Wang L."/>
            <person name="Li P."/>
            <person name="Sharma M."/>
            <person name="Sharma R."/>
            <person name="Ronald P.C."/>
            <person name="Panaud O."/>
            <person name="Kellogg E.A."/>
            <person name="Brutnell T.P."/>
            <person name="Doust A.N."/>
            <person name="Tuskan G.A."/>
            <person name="Rokhsar D."/>
            <person name="Devos K.M."/>
        </authorList>
    </citation>
    <scope>NUCLEOTIDE SEQUENCE [LARGE SCALE GENOMIC DNA]</scope>
    <source>
        <strain evidence="4">cv. Yugu1</strain>
        <strain evidence="2">Yugu1</strain>
    </source>
</reference>
<reference evidence="2" key="2">
    <citation type="submission" date="2015-07" db="EMBL/GenBank/DDBJ databases">
        <authorList>
            <person name="Noorani M."/>
        </authorList>
    </citation>
    <scope>NUCLEOTIDE SEQUENCE</scope>
    <source>
        <strain evidence="2">Yugu1</strain>
    </source>
</reference>
<dbReference type="PANTHER" id="PTHR44259">
    <property type="entry name" value="OS07G0183000 PROTEIN-RELATED"/>
    <property type="match status" value="1"/>
</dbReference>
<dbReference type="HOGENOM" id="CLU_051262_0_0_1"/>
<dbReference type="SUPFAM" id="SSF50998">
    <property type="entry name" value="Quinoprotein alcohol dehydrogenase-like"/>
    <property type="match status" value="1"/>
</dbReference>
<dbReference type="Gramene" id="KQL23302">
    <property type="protein sequence ID" value="KQL23302"/>
    <property type="gene ID" value="SETIT_032877mg"/>
</dbReference>
<sequence>MPSSIVLAVPTVQWCELPTELWGEIISRIDVLDVMSFSSTCKSLESICKTLEATVLKSGSAILVTSQLDQDGWEVEDDLKTGKFGLHDVSNALSLCCGDWLVTTNTSLDLELLNPITRTKVPLPSFGNNLSGIELPSYMELSVIFPPFARDVRRVVLPRTPSHADGNEAITLFSDGLLTYTAQGEHVWRVLKNPTDHNDNAYNYYAEIFLDVIVYHGWVIAVEEDGDIFAWDMSSLDLKPVQLPTPKTTPSEKELERVFYLAIFPSDQLILACMYGHDFGHNNKASRMVWNEHDRFEQLDSISIFEFDDADLTWRRILSIGKDRVYVADVGNFDVGICSMGKEGQVSITNQDFSVDEKAHLLQGWIIRTPMWFRPSAHAKGNS</sequence>
<dbReference type="InterPro" id="IPR011047">
    <property type="entry name" value="Quinoprotein_ADH-like_sf"/>
</dbReference>
<keyword evidence="4" id="KW-1185">Reference proteome</keyword>
<dbReference type="CDD" id="cd09917">
    <property type="entry name" value="F-box_SF"/>
    <property type="match status" value="1"/>
</dbReference>
<feature type="domain" description="F-box" evidence="1">
    <location>
        <begin position="11"/>
        <end position="58"/>
    </location>
</feature>
<dbReference type="PANTHER" id="PTHR44259:SF34">
    <property type="entry name" value="DUF295 DOMAIN-CONTAINING PROTEIN"/>
    <property type="match status" value="1"/>
</dbReference>
<evidence type="ECO:0000313" key="4">
    <source>
        <dbReference type="Proteomes" id="UP000004995"/>
    </source>
</evidence>
<dbReference type="Pfam" id="PF03478">
    <property type="entry name" value="Beta-prop_KIB1-4"/>
    <property type="match status" value="1"/>
</dbReference>
<dbReference type="AlphaFoldDB" id="K4A1Y1"/>
<name>K4A1Y1_SETIT</name>
<evidence type="ECO:0000313" key="2">
    <source>
        <dbReference type="EMBL" id="RCV10409.1"/>
    </source>
</evidence>
<protein>
    <recommendedName>
        <fullName evidence="1">F-box domain-containing protein</fullName>
    </recommendedName>
</protein>
<dbReference type="OrthoDB" id="638130at2759"/>
<dbReference type="InterPro" id="IPR005174">
    <property type="entry name" value="KIB1-4_b-propeller"/>
</dbReference>
<dbReference type="SUPFAM" id="SSF81383">
    <property type="entry name" value="F-box domain"/>
    <property type="match status" value="1"/>
</dbReference>
<dbReference type="PROSITE" id="PS50181">
    <property type="entry name" value="FBOX"/>
    <property type="match status" value="1"/>
</dbReference>
<dbReference type="InterPro" id="IPR001810">
    <property type="entry name" value="F-box_dom"/>
</dbReference>
<dbReference type="Proteomes" id="UP000004995">
    <property type="component" value="Unassembled WGS sequence"/>
</dbReference>
<dbReference type="EnsemblPlants" id="KQL23302">
    <property type="protein sequence ID" value="KQL23302"/>
    <property type="gene ID" value="SETIT_032877mg"/>
</dbReference>